<gene>
    <name evidence="5" type="ORF">POVWA1_050670</name>
    <name evidence="4" type="ORF">POVWA2_011990</name>
</gene>
<accession>A0A1A8YMT1</accession>
<dbReference type="InterPro" id="IPR031100">
    <property type="entry name" value="LOG_fam"/>
</dbReference>
<feature type="compositionally biased region" description="Polar residues" evidence="2">
    <location>
        <begin position="1"/>
        <end position="10"/>
    </location>
</feature>
<evidence type="ECO:0000313" key="7">
    <source>
        <dbReference type="Proteomes" id="UP000078555"/>
    </source>
</evidence>
<keyword evidence="3" id="KW-1133">Transmembrane helix</keyword>
<dbReference type="GO" id="GO:0005829">
    <property type="term" value="C:cytosol"/>
    <property type="evidence" value="ECO:0007669"/>
    <property type="project" value="TreeGrafter"/>
</dbReference>
<keyword evidence="3" id="KW-0472">Membrane</keyword>
<dbReference type="EMBL" id="FLRD01000135">
    <property type="protein sequence ID" value="SBT44813.1"/>
    <property type="molecule type" value="Genomic_DNA"/>
</dbReference>
<feature type="region of interest" description="Disordered" evidence="2">
    <location>
        <begin position="1"/>
        <end position="28"/>
    </location>
</feature>
<sequence>MATLQAVGTTNEKDGETKSEGENEENEVEVSEIYNRNSFINGRGGRLVRILSEFVGVQDSLRDEGIFFTVVVFGSSRALSKEKYELRKRRYERKLTKLNKKMENNVILIDEELEEYERLKKDVEKLHKLKWTTDYYTKIFELSKKLTLFFATEEGKKAVNNISIHLPKVHNFLPNKKGEKSQNNFTVAICTGGGPGFMEAANKGSREANGRSLGFMISLPFEKGANQYVDKNLSFKFHYFFTRKFWLVYLSLAFIILPGGFGTLDELMEILTLKQCKKFKRNVPIILFGKDFWSSILNFKKLAEYGLISQDDLNCIFMTDSKYIHGGNSCGPPPPLPLCPIMHGIALTVQQRVSSLRPHRCPCIREEGGVQHIRMCQ</sequence>
<evidence type="ECO:0000256" key="1">
    <source>
        <dbReference type="SAM" id="Coils"/>
    </source>
</evidence>
<protein>
    <submittedName>
        <fullName evidence="4">Lysine decarboxylase</fullName>
    </submittedName>
</protein>
<evidence type="ECO:0000313" key="4">
    <source>
        <dbReference type="EMBL" id="SBT32898.1"/>
    </source>
</evidence>
<name>A0A1A8YMT1_PLAOA</name>
<dbReference type="InterPro" id="IPR052341">
    <property type="entry name" value="LOG_family_nucleotidases"/>
</dbReference>
<dbReference type="SUPFAM" id="SSF102405">
    <property type="entry name" value="MCP/YpsA-like"/>
    <property type="match status" value="1"/>
</dbReference>
<dbReference type="PANTHER" id="PTHR43393:SF3">
    <property type="entry name" value="LYSINE DECARBOXYLASE-LIKE PROTEIN"/>
    <property type="match status" value="1"/>
</dbReference>
<feature type="coiled-coil region" evidence="1">
    <location>
        <begin position="81"/>
        <end position="129"/>
    </location>
</feature>
<keyword evidence="1" id="KW-0175">Coiled coil</keyword>
<dbReference type="EMBL" id="FLRE01000046">
    <property type="protein sequence ID" value="SBT32898.1"/>
    <property type="molecule type" value="Genomic_DNA"/>
</dbReference>
<dbReference type="AlphaFoldDB" id="A0A1A8YMT1"/>
<dbReference type="Gene3D" id="3.40.50.450">
    <property type="match status" value="1"/>
</dbReference>
<dbReference type="Proteomes" id="UP000078550">
    <property type="component" value="Unassembled WGS sequence"/>
</dbReference>
<evidence type="ECO:0000313" key="6">
    <source>
        <dbReference type="Proteomes" id="UP000078550"/>
    </source>
</evidence>
<proteinExistence type="predicted"/>
<evidence type="ECO:0000256" key="2">
    <source>
        <dbReference type="SAM" id="MobiDB-lite"/>
    </source>
</evidence>
<reference evidence="6" key="3">
    <citation type="submission" date="2016-05" db="EMBL/GenBank/DDBJ databases">
        <authorList>
            <person name="Naeem Raeece"/>
        </authorList>
    </citation>
    <scope>NUCLEOTIDE SEQUENCE [LARGE SCALE GENOMIC DNA]</scope>
</reference>
<organism evidence="4 6">
    <name type="scientific">Plasmodium ovale wallikeri</name>
    <dbReference type="NCBI Taxonomy" id="864142"/>
    <lineage>
        <taxon>Eukaryota</taxon>
        <taxon>Sar</taxon>
        <taxon>Alveolata</taxon>
        <taxon>Apicomplexa</taxon>
        <taxon>Aconoidasida</taxon>
        <taxon>Haemosporida</taxon>
        <taxon>Plasmodiidae</taxon>
        <taxon>Plasmodium</taxon>
        <taxon>Plasmodium (Plasmodium)</taxon>
    </lineage>
</organism>
<dbReference type="Proteomes" id="UP000078555">
    <property type="component" value="Unassembled WGS sequence"/>
</dbReference>
<dbReference type="PANTHER" id="PTHR43393">
    <property type="entry name" value="CYTOKININ RIBOSIDE 5'-MONOPHOSPHATE PHOSPHORIBOHYDROLASE"/>
    <property type="match status" value="1"/>
</dbReference>
<reference evidence="7" key="1">
    <citation type="submission" date="2016-05" db="EMBL/GenBank/DDBJ databases">
        <authorList>
            <person name="Naeem R."/>
        </authorList>
    </citation>
    <scope>NUCLEOTIDE SEQUENCE [LARGE SCALE GENOMIC DNA]</scope>
</reference>
<keyword evidence="7" id="KW-1185">Reference proteome</keyword>
<dbReference type="Pfam" id="PF03641">
    <property type="entry name" value="Lysine_decarbox"/>
    <property type="match status" value="1"/>
</dbReference>
<feature type="compositionally biased region" description="Basic and acidic residues" evidence="2">
    <location>
        <begin position="11"/>
        <end position="21"/>
    </location>
</feature>
<evidence type="ECO:0000313" key="5">
    <source>
        <dbReference type="EMBL" id="SBT44813.1"/>
    </source>
</evidence>
<keyword evidence="3" id="KW-0812">Transmembrane</keyword>
<evidence type="ECO:0000256" key="3">
    <source>
        <dbReference type="SAM" id="Phobius"/>
    </source>
</evidence>
<reference evidence="4" key="2">
    <citation type="submission" date="2016-05" db="EMBL/GenBank/DDBJ databases">
        <authorList>
            <person name="Lavstsen T."/>
            <person name="Jespersen J.S."/>
        </authorList>
    </citation>
    <scope>NUCLEOTIDE SEQUENCE [LARGE SCALE GENOMIC DNA]</scope>
</reference>
<feature type="transmembrane region" description="Helical" evidence="3">
    <location>
        <begin position="245"/>
        <end position="264"/>
    </location>
</feature>